<dbReference type="RefSeq" id="WP_160681100.1">
    <property type="nucleotide sequence ID" value="NZ_WTYW01000001.1"/>
</dbReference>
<keyword evidence="3" id="KW-1185">Reference proteome</keyword>
<evidence type="ECO:0000256" key="1">
    <source>
        <dbReference type="SAM" id="Phobius"/>
    </source>
</evidence>
<feature type="transmembrane region" description="Helical" evidence="1">
    <location>
        <begin position="213"/>
        <end position="233"/>
    </location>
</feature>
<sequence>MATSASPAGGQAKRPKTPFAADNRFYGRLAVALALLTFFAFAQFSLRGLTDMTAMPAITHLHAVIMAGWVGLYVVQGWLAATGQLSWHRPLGWAGAALAALAVATGFAVGTVTLSLGRVPPFFDPAYFLALTYCQSLTFGVLVALAIANRKRTDWHRRLMLVVMIVLLEPVLGRLLPLPLMGTWFVWPQLAAQLLVLAFAMRHDGKVLGEVHPALTLGGAALIANFATIQLLHRFGPFRDYALGLTS</sequence>
<evidence type="ECO:0000313" key="2">
    <source>
        <dbReference type="EMBL" id="MXO84540.1"/>
    </source>
</evidence>
<dbReference type="AlphaFoldDB" id="A0A844ZC95"/>
<keyword evidence="1" id="KW-1133">Transmembrane helix</keyword>
<feature type="transmembrane region" description="Helical" evidence="1">
    <location>
        <begin position="58"/>
        <end position="79"/>
    </location>
</feature>
<keyword evidence="1" id="KW-0472">Membrane</keyword>
<proteinExistence type="predicted"/>
<protein>
    <submittedName>
        <fullName evidence="2">Adenylate cyclase</fullName>
    </submittedName>
</protein>
<gene>
    <name evidence="2" type="ORF">GRI38_00640</name>
</gene>
<keyword evidence="1" id="KW-0812">Transmembrane</keyword>
<name>A0A844ZC95_9SPHN</name>
<feature type="transmembrane region" description="Helical" evidence="1">
    <location>
        <begin position="159"/>
        <end position="178"/>
    </location>
</feature>
<comment type="caution">
    <text evidence="2">The sequence shown here is derived from an EMBL/GenBank/DDBJ whole genome shotgun (WGS) entry which is preliminary data.</text>
</comment>
<reference evidence="2 3" key="1">
    <citation type="submission" date="2019-12" db="EMBL/GenBank/DDBJ databases">
        <title>Genomic-based taxomic classification of the family Erythrobacteraceae.</title>
        <authorList>
            <person name="Xu L."/>
        </authorList>
    </citation>
    <scope>NUCLEOTIDE SEQUENCE [LARGE SCALE GENOMIC DNA]</scope>
    <source>
        <strain evidence="2 3">MCCC 1A09962</strain>
    </source>
</reference>
<feature type="transmembrane region" description="Helical" evidence="1">
    <location>
        <begin position="25"/>
        <end position="46"/>
    </location>
</feature>
<evidence type="ECO:0000313" key="3">
    <source>
        <dbReference type="Proteomes" id="UP000433104"/>
    </source>
</evidence>
<dbReference type="Proteomes" id="UP000433104">
    <property type="component" value="Unassembled WGS sequence"/>
</dbReference>
<dbReference type="OrthoDB" id="648493at2"/>
<feature type="transmembrane region" description="Helical" evidence="1">
    <location>
        <begin position="91"/>
        <end position="114"/>
    </location>
</feature>
<feature type="transmembrane region" description="Helical" evidence="1">
    <location>
        <begin position="126"/>
        <end position="147"/>
    </location>
</feature>
<dbReference type="EMBL" id="WTYW01000001">
    <property type="protein sequence ID" value="MXO84540.1"/>
    <property type="molecule type" value="Genomic_DNA"/>
</dbReference>
<accession>A0A844ZC95</accession>
<feature type="transmembrane region" description="Helical" evidence="1">
    <location>
        <begin position="184"/>
        <end position="201"/>
    </location>
</feature>
<organism evidence="2 3">
    <name type="scientific">Parapontixanthobacter aurantiacus</name>
    <dbReference type="NCBI Taxonomy" id="1463599"/>
    <lineage>
        <taxon>Bacteria</taxon>
        <taxon>Pseudomonadati</taxon>
        <taxon>Pseudomonadota</taxon>
        <taxon>Alphaproteobacteria</taxon>
        <taxon>Sphingomonadales</taxon>
        <taxon>Erythrobacteraceae</taxon>
        <taxon>Parapontixanthobacter</taxon>
    </lineage>
</organism>